<dbReference type="Pfam" id="PF01595">
    <property type="entry name" value="CNNM"/>
    <property type="match status" value="1"/>
</dbReference>
<keyword evidence="3" id="KW-0677">Repeat</keyword>
<dbReference type="PROSITE" id="PS51846">
    <property type="entry name" value="CNNM"/>
    <property type="match status" value="1"/>
</dbReference>
<dbReference type="InterPro" id="IPR002550">
    <property type="entry name" value="CNNM"/>
</dbReference>
<feature type="non-terminal residue" evidence="9">
    <location>
        <position position="306"/>
    </location>
</feature>
<accession>L1J5Q1</accession>
<dbReference type="Gene3D" id="3.10.580.10">
    <property type="entry name" value="CBS-domain"/>
    <property type="match status" value="1"/>
</dbReference>
<feature type="domain" description="CNNM transmembrane" evidence="8">
    <location>
        <begin position="3"/>
        <end position="186"/>
    </location>
</feature>
<evidence type="ECO:0000256" key="3">
    <source>
        <dbReference type="ARBA" id="ARBA00022737"/>
    </source>
</evidence>
<dbReference type="EMBL" id="JH993010">
    <property type="protein sequence ID" value="EKX43410.1"/>
    <property type="molecule type" value="Genomic_DNA"/>
</dbReference>
<evidence type="ECO:0000256" key="2">
    <source>
        <dbReference type="ARBA" id="ARBA00022692"/>
    </source>
</evidence>
<dbReference type="Pfam" id="PF00571">
    <property type="entry name" value="CBS"/>
    <property type="match status" value="1"/>
</dbReference>
<evidence type="ECO:0000313" key="9">
    <source>
        <dbReference type="EMBL" id="EKX43410.1"/>
    </source>
</evidence>
<dbReference type="AlphaFoldDB" id="L1J5Q1"/>
<dbReference type="PaxDb" id="55529-EKX43410"/>
<comment type="subcellular location">
    <subcellularLocation>
        <location evidence="1">Membrane</location>
        <topology evidence="1">Multi-pass membrane protein</topology>
    </subcellularLocation>
</comment>
<dbReference type="PANTHER" id="PTHR12064">
    <property type="entry name" value="METAL TRANSPORTER CNNM"/>
    <property type="match status" value="1"/>
</dbReference>
<dbReference type="GO" id="GO:0016020">
    <property type="term" value="C:membrane"/>
    <property type="evidence" value="ECO:0007669"/>
    <property type="project" value="UniProtKB-SubCell"/>
</dbReference>
<dbReference type="HOGENOM" id="CLU_011310_0_1_1"/>
<sequence length="306" mass="33830">VGCGAEFWMYVGICAFLVLFAAIMSGLTISLMSLDPMNLSIIMESGTSSEKRYAAAIAPLIENRHLLLVTLLLGNAVAAEALPIYMDMICDTHLAIILSVTLVLGCSEIIPQALFTKYKLMLGAKFAGLVQTLMILFCFLSWPIGKLLDHVLGDDHAMIYRRAELKELTAQHLMDEDGHGTLTKDEVRILNGTLDMAGKQAKDAMRPLKDVYMIEASSPLDRTTLRNIMATGFSRIPVYHNDVQNVIGMLLVKDLLLVNPDDAVSVAWSERGLVRGIRRVPESLPLFDLLHLFRKGTSRLALVCRE</sequence>
<dbReference type="SUPFAM" id="SSF54631">
    <property type="entry name" value="CBS-domain pair"/>
    <property type="match status" value="1"/>
</dbReference>
<dbReference type="eggNOG" id="KOG2118">
    <property type="taxonomic scope" value="Eukaryota"/>
</dbReference>
<dbReference type="OMA" id="YFIHAIW"/>
<dbReference type="InterPro" id="IPR045095">
    <property type="entry name" value="ACDP"/>
</dbReference>
<name>L1J5Q1_GUITC</name>
<keyword evidence="5 6" id="KW-0472">Membrane</keyword>
<dbReference type="GeneID" id="17300074"/>
<feature type="transmembrane region" description="Helical" evidence="7">
    <location>
        <begin position="92"/>
        <end position="110"/>
    </location>
</feature>
<evidence type="ECO:0000256" key="7">
    <source>
        <dbReference type="SAM" id="Phobius"/>
    </source>
</evidence>
<dbReference type="STRING" id="905079.L1J5Q1"/>
<keyword evidence="4 6" id="KW-1133">Transmembrane helix</keyword>
<reference evidence="9 11" key="1">
    <citation type="journal article" date="2012" name="Nature">
        <title>Algal genomes reveal evolutionary mosaicism and the fate of nucleomorphs.</title>
        <authorList>
            <consortium name="DOE Joint Genome Institute"/>
            <person name="Curtis B.A."/>
            <person name="Tanifuji G."/>
            <person name="Burki F."/>
            <person name="Gruber A."/>
            <person name="Irimia M."/>
            <person name="Maruyama S."/>
            <person name="Arias M.C."/>
            <person name="Ball S.G."/>
            <person name="Gile G.H."/>
            <person name="Hirakawa Y."/>
            <person name="Hopkins J.F."/>
            <person name="Kuo A."/>
            <person name="Rensing S.A."/>
            <person name="Schmutz J."/>
            <person name="Symeonidi A."/>
            <person name="Elias M."/>
            <person name="Eveleigh R.J."/>
            <person name="Herman E.K."/>
            <person name="Klute M.J."/>
            <person name="Nakayama T."/>
            <person name="Obornik M."/>
            <person name="Reyes-Prieto A."/>
            <person name="Armbrust E.V."/>
            <person name="Aves S.J."/>
            <person name="Beiko R.G."/>
            <person name="Coutinho P."/>
            <person name="Dacks J.B."/>
            <person name="Durnford D.G."/>
            <person name="Fast N.M."/>
            <person name="Green B.R."/>
            <person name="Grisdale C.J."/>
            <person name="Hempel F."/>
            <person name="Henrissat B."/>
            <person name="Hoppner M.P."/>
            <person name="Ishida K."/>
            <person name="Kim E."/>
            <person name="Koreny L."/>
            <person name="Kroth P.G."/>
            <person name="Liu Y."/>
            <person name="Malik S.B."/>
            <person name="Maier U.G."/>
            <person name="McRose D."/>
            <person name="Mock T."/>
            <person name="Neilson J.A."/>
            <person name="Onodera N.T."/>
            <person name="Poole A.M."/>
            <person name="Pritham E.J."/>
            <person name="Richards T.A."/>
            <person name="Rocap G."/>
            <person name="Roy S.W."/>
            <person name="Sarai C."/>
            <person name="Schaack S."/>
            <person name="Shirato S."/>
            <person name="Slamovits C.H."/>
            <person name="Spencer D.F."/>
            <person name="Suzuki S."/>
            <person name="Worden A.Z."/>
            <person name="Zauner S."/>
            <person name="Barry K."/>
            <person name="Bell C."/>
            <person name="Bharti A.K."/>
            <person name="Crow J.A."/>
            <person name="Grimwood J."/>
            <person name="Kramer R."/>
            <person name="Lindquist E."/>
            <person name="Lucas S."/>
            <person name="Salamov A."/>
            <person name="McFadden G.I."/>
            <person name="Lane C.E."/>
            <person name="Keeling P.J."/>
            <person name="Gray M.W."/>
            <person name="Grigoriev I.V."/>
            <person name="Archibald J.M."/>
        </authorList>
    </citation>
    <scope>NUCLEOTIDE SEQUENCE</scope>
    <source>
        <strain evidence="9 11">CCMP2712</strain>
    </source>
</reference>
<organism evidence="9">
    <name type="scientific">Guillardia theta (strain CCMP2712)</name>
    <name type="common">Cryptophyte</name>
    <dbReference type="NCBI Taxonomy" id="905079"/>
    <lineage>
        <taxon>Eukaryota</taxon>
        <taxon>Cryptophyceae</taxon>
        <taxon>Pyrenomonadales</taxon>
        <taxon>Geminigeraceae</taxon>
        <taxon>Guillardia</taxon>
    </lineage>
</organism>
<dbReference type="GO" id="GO:0030026">
    <property type="term" value="P:intracellular manganese ion homeostasis"/>
    <property type="evidence" value="ECO:0007669"/>
    <property type="project" value="TreeGrafter"/>
</dbReference>
<reference evidence="10" key="3">
    <citation type="submission" date="2015-06" db="UniProtKB">
        <authorList>
            <consortium name="EnsemblProtists"/>
        </authorList>
    </citation>
    <scope>IDENTIFICATION</scope>
</reference>
<dbReference type="CDD" id="cd04590">
    <property type="entry name" value="CBS_pair_CorC_HlyC_assoc"/>
    <property type="match status" value="1"/>
</dbReference>
<dbReference type="KEGG" id="gtt:GUITHDRAFT_40439"/>
<dbReference type="RefSeq" id="XP_005830390.1">
    <property type="nucleotide sequence ID" value="XM_005830333.1"/>
</dbReference>
<dbReference type="GO" id="GO:0010960">
    <property type="term" value="P:magnesium ion homeostasis"/>
    <property type="evidence" value="ECO:0007669"/>
    <property type="project" value="InterPro"/>
</dbReference>
<proteinExistence type="predicted"/>
<dbReference type="InterPro" id="IPR046342">
    <property type="entry name" value="CBS_dom_sf"/>
</dbReference>
<dbReference type="OrthoDB" id="5353557at2759"/>
<dbReference type="PANTHER" id="PTHR12064:SF97">
    <property type="entry name" value="METAL TRANSPORTER CNNM-5"/>
    <property type="match status" value="1"/>
</dbReference>
<dbReference type="GO" id="GO:0005737">
    <property type="term" value="C:cytoplasm"/>
    <property type="evidence" value="ECO:0007669"/>
    <property type="project" value="TreeGrafter"/>
</dbReference>
<evidence type="ECO:0000256" key="5">
    <source>
        <dbReference type="ARBA" id="ARBA00023136"/>
    </source>
</evidence>
<evidence type="ECO:0000313" key="10">
    <source>
        <dbReference type="EnsemblProtists" id="EKX43410"/>
    </source>
</evidence>
<feature type="transmembrane region" description="Helical" evidence="7">
    <location>
        <begin position="122"/>
        <end position="142"/>
    </location>
</feature>
<evidence type="ECO:0000256" key="4">
    <source>
        <dbReference type="ARBA" id="ARBA00022989"/>
    </source>
</evidence>
<dbReference type="InterPro" id="IPR044751">
    <property type="entry name" value="Ion_transp-like_CBS"/>
</dbReference>
<dbReference type="Proteomes" id="UP000011087">
    <property type="component" value="Unassembled WGS sequence"/>
</dbReference>
<gene>
    <name evidence="9" type="ORF">GUITHDRAFT_40439</name>
</gene>
<reference evidence="11" key="2">
    <citation type="submission" date="2012-11" db="EMBL/GenBank/DDBJ databases">
        <authorList>
            <person name="Kuo A."/>
            <person name="Curtis B.A."/>
            <person name="Tanifuji G."/>
            <person name="Burki F."/>
            <person name="Gruber A."/>
            <person name="Irimia M."/>
            <person name="Maruyama S."/>
            <person name="Arias M.C."/>
            <person name="Ball S.G."/>
            <person name="Gile G.H."/>
            <person name="Hirakawa Y."/>
            <person name="Hopkins J.F."/>
            <person name="Rensing S.A."/>
            <person name="Schmutz J."/>
            <person name="Symeonidi A."/>
            <person name="Elias M."/>
            <person name="Eveleigh R.J."/>
            <person name="Herman E.K."/>
            <person name="Klute M.J."/>
            <person name="Nakayama T."/>
            <person name="Obornik M."/>
            <person name="Reyes-Prieto A."/>
            <person name="Armbrust E.V."/>
            <person name="Aves S.J."/>
            <person name="Beiko R.G."/>
            <person name="Coutinho P."/>
            <person name="Dacks J.B."/>
            <person name="Durnford D.G."/>
            <person name="Fast N.M."/>
            <person name="Green B.R."/>
            <person name="Grisdale C."/>
            <person name="Hempe F."/>
            <person name="Henrissat B."/>
            <person name="Hoppner M.P."/>
            <person name="Ishida K.-I."/>
            <person name="Kim E."/>
            <person name="Koreny L."/>
            <person name="Kroth P.G."/>
            <person name="Liu Y."/>
            <person name="Malik S.-B."/>
            <person name="Maier U.G."/>
            <person name="McRose D."/>
            <person name="Mock T."/>
            <person name="Neilson J.A."/>
            <person name="Onodera N.T."/>
            <person name="Poole A.M."/>
            <person name="Pritham E.J."/>
            <person name="Richards T.A."/>
            <person name="Rocap G."/>
            <person name="Roy S.W."/>
            <person name="Sarai C."/>
            <person name="Schaack S."/>
            <person name="Shirato S."/>
            <person name="Slamovits C.H."/>
            <person name="Spencer D.F."/>
            <person name="Suzuki S."/>
            <person name="Worden A.Z."/>
            <person name="Zauner S."/>
            <person name="Barry K."/>
            <person name="Bell C."/>
            <person name="Bharti A.K."/>
            <person name="Crow J.A."/>
            <person name="Grimwood J."/>
            <person name="Kramer R."/>
            <person name="Lindquist E."/>
            <person name="Lucas S."/>
            <person name="Salamov A."/>
            <person name="McFadden G.I."/>
            <person name="Lane C.E."/>
            <person name="Keeling P.J."/>
            <person name="Gray M.W."/>
            <person name="Grigoriev I.V."/>
            <person name="Archibald J.M."/>
        </authorList>
    </citation>
    <scope>NUCLEOTIDE SEQUENCE</scope>
    <source>
        <strain evidence="11">CCMP2712</strain>
    </source>
</reference>
<evidence type="ECO:0000259" key="8">
    <source>
        <dbReference type="PROSITE" id="PS51846"/>
    </source>
</evidence>
<protein>
    <recommendedName>
        <fullName evidence="8">CNNM transmembrane domain-containing protein</fullName>
    </recommendedName>
</protein>
<keyword evidence="2 6" id="KW-0812">Transmembrane</keyword>
<evidence type="ECO:0000256" key="6">
    <source>
        <dbReference type="PROSITE-ProRule" id="PRU01193"/>
    </source>
</evidence>
<feature type="non-terminal residue" evidence="9">
    <location>
        <position position="1"/>
    </location>
</feature>
<feature type="transmembrane region" description="Helical" evidence="7">
    <location>
        <begin position="7"/>
        <end position="34"/>
    </location>
</feature>
<dbReference type="EnsemblProtists" id="EKX43410">
    <property type="protein sequence ID" value="EKX43410"/>
    <property type="gene ID" value="GUITHDRAFT_40439"/>
</dbReference>
<evidence type="ECO:0000256" key="1">
    <source>
        <dbReference type="ARBA" id="ARBA00004141"/>
    </source>
</evidence>
<keyword evidence="11" id="KW-1185">Reference proteome</keyword>
<dbReference type="InterPro" id="IPR000644">
    <property type="entry name" value="CBS_dom"/>
</dbReference>
<evidence type="ECO:0000313" key="11">
    <source>
        <dbReference type="Proteomes" id="UP000011087"/>
    </source>
</evidence>